<keyword evidence="1" id="KW-1133">Transmembrane helix</keyword>
<dbReference type="Proteomes" id="UP000232149">
    <property type="component" value="Unassembled WGS sequence"/>
</dbReference>
<keyword evidence="1" id="KW-0812">Transmembrane</keyword>
<dbReference type="AlphaFoldDB" id="A0A2M9YQZ8"/>
<organism evidence="2 5">
    <name type="scientific">Leptospira adleri</name>
    <dbReference type="NCBI Taxonomy" id="2023186"/>
    <lineage>
        <taxon>Bacteria</taxon>
        <taxon>Pseudomonadati</taxon>
        <taxon>Spirochaetota</taxon>
        <taxon>Spirochaetia</taxon>
        <taxon>Leptospirales</taxon>
        <taxon>Leptospiraceae</taxon>
        <taxon>Leptospira</taxon>
    </lineage>
</organism>
<protein>
    <submittedName>
        <fullName evidence="2">Uncharacterized protein</fullName>
    </submittedName>
</protein>
<feature type="transmembrane region" description="Helical" evidence="1">
    <location>
        <begin position="171"/>
        <end position="195"/>
    </location>
</feature>
<reference evidence="4 5" key="1">
    <citation type="submission" date="2017-07" db="EMBL/GenBank/DDBJ databases">
        <title>Leptospira spp. isolated from tropical soils.</title>
        <authorList>
            <person name="Thibeaux R."/>
            <person name="Iraola G."/>
            <person name="Ferres I."/>
            <person name="Bierque E."/>
            <person name="Girault D."/>
            <person name="Soupe-Gilbert M.-E."/>
            <person name="Picardeau M."/>
            <person name="Goarant C."/>
        </authorList>
    </citation>
    <scope>NUCLEOTIDE SEQUENCE [LARGE SCALE GENOMIC DNA]</scope>
    <source>
        <strain evidence="2 5">FH2-B-C1</strain>
        <strain evidence="3 4">FH2-B-D1</strain>
    </source>
</reference>
<dbReference type="Proteomes" id="UP000232188">
    <property type="component" value="Unassembled WGS sequence"/>
</dbReference>
<feature type="transmembrane region" description="Helical" evidence="1">
    <location>
        <begin position="16"/>
        <end position="35"/>
    </location>
</feature>
<proteinExistence type="predicted"/>
<evidence type="ECO:0000313" key="2">
    <source>
        <dbReference type="EMBL" id="PJZ53920.1"/>
    </source>
</evidence>
<sequence length="206" mass="22848">MNLVFKGIQFLHRFSVLYRIGGVGLSAFVIFGIAVPDMKFHSAKNNKTEFTFVEFVSTPADQIPRYIKIKDGVVPANNYVISTKKDRLQHITYPVTTLDKTGTKHVKVIVKDSSVTQEELDDGTYFSSPSFSIEGRFNDTSLDSESEKIYRDMGYVLDSPIFLIERGSEPLGFFPALGLAIAALIFGIFVAASLLPESILGKILPQ</sequence>
<comment type="caution">
    <text evidence="2">The sequence shown here is derived from an EMBL/GenBank/DDBJ whole genome shotgun (WGS) entry which is preliminary data.</text>
</comment>
<name>A0A2M9YQZ8_9LEPT</name>
<dbReference type="EMBL" id="NPDU01000022">
    <property type="protein sequence ID" value="PJZ62008.1"/>
    <property type="molecule type" value="Genomic_DNA"/>
</dbReference>
<dbReference type="RefSeq" id="WP_100785195.1">
    <property type="nucleotide sequence ID" value="NZ_NPDU01000022.1"/>
</dbReference>
<keyword evidence="1" id="KW-0472">Membrane</keyword>
<evidence type="ECO:0000313" key="3">
    <source>
        <dbReference type="EMBL" id="PJZ62008.1"/>
    </source>
</evidence>
<evidence type="ECO:0000313" key="5">
    <source>
        <dbReference type="Proteomes" id="UP000232188"/>
    </source>
</evidence>
<evidence type="ECO:0000313" key="4">
    <source>
        <dbReference type="Proteomes" id="UP000232149"/>
    </source>
</evidence>
<dbReference type="EMBL" id="NPDV01000005">
    <property type="protein sequence ID" value="PJZ53920.1"/>
    <property type="molecule type" value="Genomic_DNA"/>
</dbReference>
<gene>
    <name evidence="3" type="ORF">CH376_10115</name>
    <name evidence="2" type="ORF">CH380_07910</name>
</gene>
<evidence type="ECO:0000256" key="1">
    <source>
        <dbReference type="SAM" id="Phobius"/>
    </source>
</evidence>
<accession>A0A2M9YQZ8</accession>
<keyword evidence="4" id="KW-1185">Reference proteome</keyword>